<keyword evidence="10" id="KW-1185">Reference proteome</keyword>
<reference evidence="9" key="1">
    <citation type="submission" date="2021-06" db="EMBL/GenBank/DDBJ databases">
        <authorList>
            <person name="Kallberg Y."/>
            <person name="Tangrot J."/>
            <person name="Rosling A."/>
        </authorList>
    </citation>
    <scope>NUCLEOTIDE SEQUENCE</scope>
    <source>
        <strain evidence="9">CL551</strain>
    </source>
</reference>
<evidence type="ECO:0000256" key="4">
    <source>
        <dbReference type="ARBA" id="ARBA00009461"/>
    </source>
</evidence>
<comment type="caution">
    <text evidence="9">The sequence shown here is derived from an EMBL/GenBank/DDBJ whole genome shotgun (WGS) entry which is preliminary data.</text>
</comment>
<keyword evidence="7" id="KW-0539">Nucleus</keyword>
<evidence type="ECO:0000256" key="3">
    <source>
        <dbReference type="ARBA" id="ARBA00004496"/>
    </source>
</evidence>
<dbReference type="AlphaFoldDB" id="A0A9N8YXI9"/>
<evidence type="ECO:0000259" key="8">
    <source>
        <dbReference type="SMART" id="SM01312"/>
    </source>
</evidence>
<evidence type="ECO:0000313" key="9">
    <source>
        <dbReference type="EMBL" id="CAG8459028.1"/>
    </source>
</evidence>
<comment type="function">
    <text evidence="1">May be involved in a process influencing telomere capping.</text>
</comment>
<dbReference type="SMART" id="SM01312">
    <property type="entry name" value="RTC4"/>
    <property type="match status" value="1"/>
</dbReference>
<dbReference type="PANTHER" id="PTHR41391">
    <property type="entry name" value="RESTRICTION OF TELOMERE CAPPING PROTEIN 4"/>
    <property type="match status" value="1"/>
</dbReference>
<dbReference type="InterPro" id="IPR039024">
    <property type="entry name" value="RTC4"/>
</dbReference>
<comment type="similarity">
    <text evidence="4">Belongs to the RTC4 family.</text>
</comment>
<sequence length="119" mass="13662">MSSELEKILNGEKKSSFMKNALEAHKKHGCGATNPMILINRFEEFMDAVILSGLSSLFKKVTYRKTKSLRSMDFFEEVLVPEIAIRLIFEDCKILLDEAKIVMSDSVKFGIYMYKNVEI</sequence>
<feature type="domain" description="Restriction of telomere capping protein 4 C-terminal" evidence="8">
    <location>
        <begin position="8"/>
        <end position="116"/>
    </location>
</feature>
<organism evidence="9 10">
    <name type="scientific">Acaulospora morrowiae</name>
    <dbReference type="NCBI Taxonomy" id="94023"/>
    <lineage>
        <taxon>Eukaryota</taxon>
        <taxon>Fungi</taxon>
        <taxon>Fungi incertae sedis</taxon>
        <taxon>Mucoromycota</taxon>
        <taxon>Glomeromycotina</taxon>
        <taxon>Glomeromycetes</taxon>
        <taxon>Diversisporales</taxon>
        <taxon>Acaulosporaceae</taxon>
        <taxon>Acaulospora</taxon>
    </lineage>
</organism>
<accession>A0A9N8YXI9</accession>
<evidence type="ECO:0000256" key="5">
    <source>
        <dbReference type="ARBA" id="ARBA00015162"/>
    </source>
</evidence>
<proteinExistence type="inferred from homology"/>
<dbReference type="GO" id="GO:0005737">
    <property type="term" value="C:cytoplasm"/>
    <property type="evidence" value="ECO:0007669"/>
    <property type="project" value="UniProtKB-SubCell"/>
</dbReference>
<evidence type="ECO:0000256" key="1">
    <source>
        <dbReference type="ARBA" id="ARBA00002738"/>
    </source>
</evidence>
<protein>
    <recommendedName>
        <fullName evidence="5">Restriction of telomere capping protein 4</fullName>
    </recommendedName>
</protein>
<keyword evidence="6" id="KW-0963">Cytoplasm</keyword>
<dbReference type="InterPro" id="IPR028094">
    <property type="entry name" value="RTC4_C"/>
</dbReference>
<evidence type="ECO:0000313" key="10">
    <source>
        <dbReference type="Proteomes" id="UP000789342"/>
    </source>
</evidence>
<dbReference type="Pfam" id="PF14474">
    <property type="entry name" value="RTC4"/>
    <property type="match status" value="1"/>
</dbReference>
<dbReference type="OrthoDB" id="128308at2759"/>
<dbReference type="GO" id="GO:0005634">
    <property type="term" value="C:nucleus"/>
    <property type="evidence" value="ECO:0007669"/>
    <property type="project" value="UniProtKB-SubCell"/>
</dbReference>
<dbReference type="PANTHER" id="PTHR41391:SF1">
    <property type="entry name" value="RESTRICTION OF TELOMERE CAPPING PROTEIN 4"/>
    <property type="match status" value="1"/>
</dbReference>
<evidence type="ECO:0000256" key="6">
    <source>
        <dbReference type="ARBA" id="ARBA00022490"/>
    </source>
</evidence>
<dbReference type="EMBL" id="CAJVPV010000483">
    <property type="protein sequence ID" value="CAG8459028.1"/>
    <property type="molecule type" value="Genomic_DNA"/>
</dbReference>
<comment type="subcellular location">
    <subcellularLocation>
        <location evidence="3">Cytoplasm</location>
    </subcellularLocation>
    <subcellularLocation>
        <location evidence="2">Nucleus</location>
    </subcellularLocation>
</comment>
<evidence type="ECO:0000256" key="2">
    <source>
        <dbReference type="ARBA" id="ARBA00004123"/>
    </source>
</evidence>
<gene>
    <name evidence="9" type="ORF">AMORRO_LOCUS1302</name>
</gene>
<evidence type="ECO:0000256" key="7">
    <source>
        <dbReference type="ARBA" id="ARBA00023242"/>
    </source>
</evidence>
<name>A0A9N8YXI9_9GLOM</name>
<dbReference type="Proteomes" id="UP000789342">
    <property type="component" value="Unassembled WGS sequence"/>
</dbReference>